<keyword evidence="2" id="KW-1003">Cell membrane</keyword>
<dbReference type="RefSeq" id="WP_251913587.1">
    <property type="nucleotide sequence ID" value="NZ_JAMRXG010000007.1"/>
</dbReference>
<feature type="domain" description="ABC3 transporter permease C-terminal" evidence="7">
    <location>
        <begin position="200"/>
        <end position="314"/>
    </location>
</feature>
<sequence length="776" mass="80551">MIEDLLLGLRLAFAGRGSGAVWSRLGLTTIGLGLATAVLLGAVSVAHAYSAQRAREVAKYPDVDPRAGVAPLFQSQMPEDIRVIHGTEVRVYRIAAAGSNAPVPPGLSRLPAPGELVVSPAVARAFASSRGAAFRAHIPGTVIGEIGRAGLVETDSFEVYAGAPLAELAAEPGVMPIYGFGLPIDDSQWTFQVRAVLAVAAAALLASLLIFVIAAARMGAVQRDRRLAALRLLGLEAHRVRRVAAGEALIGAVAGLILGAGLFLAYRPAIADIRVHGTGLSEVDLIPPLAAVGPIALLIPVLAVAATIFGLRRTAIEPLGVVRQSEPMRRRTWWRFAILGAGVVLMLSTLRQETTPNPALALLTLFGGSVLLLAGVAALLPWLVERLVRRGGGGAPSWQLAVRRLQLDSGTPSRVVSGLVVVLAGAILVHVVASVDRSGKPDTRPVTTAPAAVVVRTDGTSADEVVRRLAIPEVTAVHAVRSTFVGPATDSIGRGMSALIGDCAALAVRVAIGHCADGDVFMIDPPTPQDSFGRPWSIRSAAEVGVSGDLRFGTTEETSKGGPIWTLPSGVRHIPAKQAARHLDSTLLITPGALHGIDPRARQVSVYVNGPGAVDALADRVATALTPLTRRAAVLPSEYDSRPHSPTYRVHGVILAVSLLMLLVAAGSLLLHAVEQIGAQRRALAALTAAGVPLSVLARVFLWQNAIPLLLGIALAVATAIGLAIPTMRLADSLVALDPGLIGVLVAAAILACVVVTALTVPLLREATRLEALRTE</sequence>
<evidence type="ECO:0000256" key="6">
    <source>
        <dbReference type="SAM" id="Phobius"/>
    </source>
</evidence>
<evidence type="ECO:0000256" key="1">
    <source>
        <dbReference type="ARBA" id="ARBA00004651"/>
    </source>
</evidence>
<evidence type="ECO:0000313" key="8">
    <source>
        <dbReference type="EMBL" id="MCM6775363.1"/>
    </source>
</evidence>
<comment type="subcellular location">
    <subcellularLocation>
        <location evidence="1">Cell membrane</location>
        <topology evidence="1">Multi-pass membrane protein</topology>
    </subcellularLocation>
</comment>
<reference evidence="8" key="1">
    <citation type="submission" date="2022-06" db="EMBL/GenBank/DDBJ databases">
        <title>Novel species in genus nocardia.</title>
        <authorList>
            <person name="Li F."/>
        </authorList>
    </citation>
    <scope>NUCLEOTIDE SEQUENCE</scope>
    <source>
        <strain evidence="8">CDC141</strain>
    </source>
</reference>
<feature type="transmembrane region" description="Helical" evidence="6">
    <location>
        <begin position="332"/>
        <end position="350"/>
    </location>
</feature>
<dbReference type="GO" id="GO:0005886">
    <property type="term" value="C:plasma membrane"/>
    <property type="evidence" value="ECO:0007669"/>
    <property type="project" value="UniProtKB-SubCell"/>
</dbReference>
<evidence type="ECO:0000313" key="9">
    <source>
        <dbReference type="Proteomes" id="UP001139157"/>
    </source>
</evidence>
<accession>A0A9X2EBY6</accession>
<feature type="transmembrane region" description="Helical" evidence="6">
    <location>
        <begin position="683"/>
        <end position="703"/>
    </location>
</feature>
<feature type="transmembrane region" description="Helical" evidence="6">
    <location>
        <begin position="740"/>
        <end position="764"/>
    </location>
</feature>
<keyword evidence="5 6" id="KW-0472">Membrane</keyword>
<evidence type="ECO:0000256" key="3">
    <source>
        <dbReference type="ARBA" id="ARBA00022692"/>
    </source>
</evidence>
<name>A0A9X2EBY6_9NOCA</name>
<keyword evidence="3 6" id="KW-0812">Transmembrane</keyword>
<dbReference type="InterPro" id="IPR003838">
    <property type="entry name" value="ABC3_permease_C"/>
</dbReference>
<feature type="transmembrane region" description="Helical" evidence="6">
    <location>
        <begin position="709"/>
        <end position="728"/>
    </location>
</feature>
<feature type="transmembrane region" description="Helical" evidence="6">
    <location>
        <begin position="362"/>
        <end position="384"/>
    </location>
</feature>
<comment type="caution">
    <text evidence="8">The sequence shown here is derived from an EMBL/GenBank/DDBJ whole genome shotgun (WGS) entry which is preliminary data.</text>
</comment>
<feature type="transmembrane region" description="Helical" evidence="6">
    <location>
        <begin position="248"/>
        <end position="266"/>
    </location>
</feature>
<keyword evidence="9" id="KW-1185">Reference proteome</keyword>
<dbReference type="Pfam" id="PF02687">
    <property type="entry name" value="FtsX"/>
    <property type="match status" value="1"/>
</dbReference>
<evidence type="ECO:0000256" key="4">
    <source>
        <dbReference type="ARBA" id="ARBA00022989"/>
    </source>
</evidence>
<dbReference type="EMBL" id="JAMRXG010000007">
    <property type="protein sequence ID" value="MCM6775363.1"/>
    <property type="molecule type" value="Genomic_DNA"/>
</dbReference>
<proteinExistence type="predicted"/>
<gene>
    <name evidence="8" type="ORF">NDR86_17970</name>
</gene>
<feature type="transmembrane region" description="Helical" evidence="6">
    <location>
        <begin position="650"/>
        <end position="671"/>
    </location>
</feature>
<evidence type="ECO:0000256" key="5">
    <source>
        <dbReference type="ARBA" id="ARBA00023136"/>
    </source>
</evidence>
<feature type="transmembrane region" description="Helical" evidence="6">
    <location>
        <begin position="195"/>
        <end position="216"/>
    </location>
</feature>
<evidence type="ECO:0000259" key="7">
    <source>
        <dbReference type="Pfam" id="PF02687"/>
    </source>
</evidence>
<dbReference type="Proteomes" id="UP001139157">
    <property type="component" value="Unassembled WGS sequence"/>
</dbReference>
<feature type="transmembrane region" description="Helical" evidence="6">
    <location>
        <begin position="286"/>
        <end position="311"/>
    </location>
</feature>
<protein>
    <recommendedName>
        <fullName evidence="7">ABC3 transporter permease C-terminal domain-containing protein</fullName>
    </recommendedName>
</protein>
<feature type="transmembrane region" description="Helical" evidence="6">
    <location>
        <begin position="21"/>
        <end position="49"/>
    </location>
</feature>
<keyword evidence="4 6" id="KW-1133">Transmembrane helix</keyword>
<dbReference type="AlphaFoldDB" id="A0A9X2EBY6"/>
<evidence type="ECO:0000256" key="2">
    <source>
        <dbReference type="ARBA" id="ARBA00022475"/>
    </source>
</evidence>
<organism evidence="8 9">
    <name type="scientific">Nocardia pulmonis</name>
    <dbReference type="NCBI Taxonomy" id="2951408"/>
    <lineage>
        <taxon>Bacteria</taxon>
        <taxon>Bacillati</taxon>
        <taxon>Actinomycetota</taxon>
        <taxon>Actinomycetes</taxon>
        <taxon>Mycobacteriales</taxon>
        <taxon>Nocardiaceae</taxon>
        <taxon>Nocardia</taxon>
    </lineage>
</organism>